<keyword evidence="3" id="KW-1185">Reference proteome</keyword>
<dbReference type="EMBL" id="JANPWZ010000152">
    <property type="protein sequence ID" value="KAJ3578947.1"/>
    <property type="molecule type" value="Genomic_DNA"/>
</dbReference>
<organism evidence="2 3">
    <name type="scientific">Xylaria arbuscula</name>
    <dbReference type="NCBI Taxonomy" id="114810"/>
    <lineage>
        <taxon>Eukaryota</taxon>
        <taxon>Fungi</taxon>
        <taxon>Dikarya</taxon>
        <taxon>Ascomycota</taxon>
        <taxon>Pezizomycotina</taxon>
        <taxon>Sordariomycetes</taxon>
        <taxon>Xylariomycetidae</taxon>
        <taxon>Xylariales</taxon>
        <taxon>Xylariaceae</taxon>
        <taxon>Xylaria</taxon>
    </lineage>
</organism>
<name>A0A9W8TPH3_9PEZI</name>
<gene>
    <name evidence="2" type="ORF">NPX13_g1627</name>
</gene>
<reference evidence="2" key="1">
    <citation type="submission" date="2022-07" db="EMBL/GenBank/DDBJ databases">
        <title>Genome Sequence of Xylaria arbuscula.</title>
        <authorList>
            <person name="Buettner E."/>
        </authorList>
    </citation>
    <scope>NUCLEOTIDE SEQUENCE</scope>
    <source>
        <strain evidence="2">VT107</strain>
    </source>
</reference>
<accession>A0A9W8TPH3</accession>
<protein>
    <submittedName>
        <fullName evidence="2">Uncharacterized protein</fullName>
    </submittedName>
</protein>
<dbReference type="Proteomes" id="UP001148614">
    <property type="component" value="Unassembled WGS sequence"/>
</dbReference>
<proteinExistence type="predicted"/>
<dbReference type="AlphaFoldDB" id="A0A9W8TPH3"/>
<feature type="compositionally biased region" description="Polar residues" evidence="1">
    <location>
        <begin position="126"/>
        <end position="137"/>
    </location>
</feature>
<sequence length="137" mass="14983">MFACLERAGVGWFRHGRGQDPGMGAALSQLYPAAPEEVKEVKRTEAPARAIDRDGRRCCSNKRMHKLPAVLRQQGSTTRQITADSESRTALVPVGQQARGRSPSRPKYPEGTHDSFGVPKVPKGYTPTTAASSHWNI</sequence>
<evidence type="ECO:0000313" key="2">
    <source>
        <dbReference type="EMBL" id="KAJ3578947.1"/>
    </source>
</evidence>
<feature type="region of interest" description="Disordered" evidence="1">
    <location>
        <begin position="71"/>
        <end position="137"/>
    </location>
</feature>
<evidence type="ECO:0000313" key="3">
    <source>
        <dbReference type="Proteomes" id="UP001148614"/>
    </source>
</evidence>
<evidence type="ECO:0000256" key="1">
    <source>
        <dbReference type="SAM" id="MobiDB-lite"/>
    </source>
</evidence>
<comment type="caution">
    <text evidence="2">The sequence shown here is derived from an EMBL/GenBank/DDBJ whole genome shotgun (WGS) entry which is preliminary data.</text>
</comment>
<feature type="compositionally biased region" description="Polar residues" evidence="1">
    <location>
        <begin position="73"/>
        <end position="84"/>
    </location>
</feature>